<dbReference type="OrthoDB" id="9781892at2"/>
<dbReference type="InterPro" id="IPR002201">
    <property type="entry name" value="Glyco_trans_9"/>
</dbReference>
<keyword evidence="1" id="KW-0328">Glycosyltransferase</keyword>
<evidence type="ECO:0000313" key="4">
    <source>
        <dbReference type="Proteomes" id="UP000256763"/>
    </source>
</evidence>
<accession>A0A3E0WZ48</accession>
<dbReference type="EMBL" id="NFZW01000007">
    <property type="protein sequence ID" value="RFA37461.1"/>
    <property type="molecule type" value="Genomic_DNA"/>
</dbReference>
<dbReference type="InterPro" id="IPR051199">
    <property type="entry name" value="LPS_LOS_Heptosyltrfase"/>
</dbReference>
<organism evidence="3 4">
    <name type="scientific">Alkalilimnicola ehrlichii</name>
    <dbReference type="NCBI Taxonomy" id="351052"/>
    <lineage>
        <taxon>Bacteria</taxon>
        <taxon>Pseudomonadati</taxon>
        <taxon>Pseudomonadota</taxon>
        <taxon>Gammaproteobacteria</taxon>
        <taxon>Chromatiales</taxon>
        <taxon>Ectothiorhodospiraceae</taxon>
        <taxon>Alkalilimnicola</taxon>
    </lineage>
</organism>
<gene>
    <name evidence="3" type="ORF">CAL65_09245</name>
</gene>
<dbReference type="CDD" id="cd03789">
    <property type="entry name" value="GT9_LPS_heptosyltransferase"/>
    <property type="match status" value="1"/>
</dbReference>
<dbReference type="AlphaFoldDB" id="A0A3E0WZ48"/>
<keyword evidence="2 3" id="KW-0808">Transferase</keyword>
<evidence type="ECO:0000256" key="1">
    <source>
        <dbReference type="ARBA" id="ARBA00022676"/>
    </source>
</evidence>
<protein>
    <submittedName>
        <fullName evidence="3">Glycosyl transferase</fullName>
    </submittedName>
</protein>
<dbReference type="Pfam" id="PF01075">
    <property type="entry name" value="Glyco_transf_9"/>
    <property type="match status" value="1"/>
</dbReference>
<name>A0A3E0WZ48_9GAMM</name>
<dbReference type="SUPFAM" id="SSF53756">
    <property type="entry name" value="UDP-Glycosyltransferase/glycogen phosphorylase"/>
    <property type="match status" value="1"/>
</dbReference>
<reference evidence="4" key="1">
    <citation type="submission" date="2017-05" db="EMBL/GenBank/DDBJ databases">
        <authorList>
            <person name="Sharma S."/>
            <person name="Sidhu C."/>
            <person name="Pinnaka A.K."/>
        </authorList>
    </citation>
    <scope>NUCLEOTIDE SEQUENCE [LARGE SCALE GENOMIC DNA]</scope>
    <source>
        <strain evidence="4">AK93</strain>
    </source>
</reference>
<dbReference type="PANTHER" id="PTHR30160">
    <property type="entry name" value="TETRAACYLDISACCHARIDE 4'-KINASE-RELATED"/>
    <property type="match status" value="1"/>
</dbReference>
<keyword evidence="4" id="KW-1185">Reference proteome</keyword>
<dbReference type="GO" id="GO:0005829">
    <property type="term" value="C:cytosol"/>
    <property type="evidence" value="ECO:0007669"/>
    <property type="project" value="TreeGrafter"/>
</dbReference>
<proteinExistence type="predicted"/>
<evidence type="ECO:0000256" key="2">
    <source>
        <dbReference type="ARBA" id="ARBA00022679"/>
    </source>
</evidence>
<sequence length="364" mass="40719">MSLHRKLSLATLPKRLCILRLSAIGDTCHVVPLVRTLQAHWPETAITWVIGRVEASLLSDIPGVEFITFDKRNGWKGYTELRSRLAGRRFDVLLNLQAALRASVLSRLISADIRLGYDKSRAKDFQWLFTNARIVSNPRVHQQETMFAFLEALGLHERVLSWNIPIPSDAEAFVRERIGGGRVLVISPCSSERRNNFRNWPAESYATIADEAARRYGMQTVLTGGGSELEQWYGEEISRLMTAKPLNLIGGTSLKQLLAVLQRADVLISPDSGPAHMANTVGTPVIGLYASSNPFRTGPYLSLKWTVNRYPDAVREAFGKTVEEIAWGKRVRDPSVMERIKVNDVMQNLDALAEAGFPRLLIGR</sequence>
<comment type="caution">
    <text evidence="3">The sequence shown here is derived from an EMBL/GenBank/DDBJ whole genome shotgun (WGS) entry which is preliminary data.</text>
</comment>
<evidence type="ECO:0000313" key="3">
    <source>
        <dbReference type="EMBL" id="RFA37461.1"/>
    </source>
</evidence>
<dbReference type="GO" id="GO:0009244">
    <property type="term" value="P:lipopolysaccharide core region biosynthetic process"/>
    <property type="evidence" value="ECO:0007669"/>
    <property type="project" value="TreeGrafter"/>
</dbReference>
<dbReference type="PANTHER" id="PTHR30160:SF21">
    <property type="entry name" value="LIPOPOLYSACCHARIDE CORE HEPTOSYLTRANSFERASE OPSX"/>
    <property type="match status" value="1"/>
</dbReference>
<dbReference type="GO" id="GO:0008713">
    <property type="term" value="F:ADP-heptose-lipopolysaccharide heptosyltransferase activity"/>
    <property type="evidence" value="ECO:0007669"/>
    <property type="project" value="TreeGrafter"/>
</dbReference>
<dbReference type="Gene3D" id="3.40.50.2000">
    <property type="entry name" value="Glycogen Phosphorylase B"/>
    <property type="match status" value="2"/>
</dbReference>
<dbReference type="Proteomes" id="UP000256763">
    <property type="component" value="Unassembled WGS sequence"/>
</dbReference>
<dbReference type="RefSeq" id="WP_116301793.1">
    <property type="nucleotide sequence ID" value="NZ_NFZV01000006.1"/>
</dbReference>